<sequence length="70" mass="7449">MRRIAITLTSTLLSAAAILAIAASPSAAQDDINVLNCNSIRVIDVPILSTNNDNIDCSRNMTHINIGPKM</sequence>
<keyword evidence="1" id="KW-0732">Signal</keyword>
<feature type="chain" id="PRO_5039191119" description="Chaplin" evidence="1">
    <location>
        <begin position="29"/>
        <end position="70"/>
    </location>
</feature>
<evidence type="ECO:0000313" key="2">
    <source>
        <dbReference type="EMBL" id="MBB6557311.1"/>
    </source>
</evidence>
<dbReference type="Proteomes" id="UP000565579">
    <property type="component" value="Unassembled WGS sequence"/>
</dbReference>
<accession>A0A7X0U6S2</accession>
<evidence type="ECO:0008006" key="4">
    <source>
        <dbReference type="Google" id="ProtNLM"/>
    </source>
</evidence>
<comment type="caution">
    <text evidence="2">The sequence shown here is derived from an EMBL/GenBank/DDBJ whole genome shotgun (WGS) entry which is preliminary data.</text>
</comment>
<feature type="signal peptide" evidence="1">
    <location>
        <begin position="1"/>
        <end position="28"/>
    </location>
</feature>
<dbReference type="RefSeq" id="WP_185112893.1">
    <property type="nucleotide sequence ID" value="NZ_JACHMI010000002.1"/>
</dbReference>
<evidence type="ECO:0000313" key="3">
    <source>
        <dbReference type="Proteomes" id="UP000565579"/>
    </source>
</evidence>
<gene>
    <name evidence="2" type="ORF">HD593_012201</name>
</gene>
<dbReference type="EMBL" id="JACHMI010000002">
    <property type="protein sequence ID" value="MBB6557311.1"/>
    <property type="molecule type" value="Genomic_DNA"/>
</dbReference>
<dbReference type="AlphaFoldDB" id="A0A7X0U6S2"/>
<organism evidence="2 3">
    <name type="scientific">Nonomuraea rubra</name>
    <dbReference type="NCBI Taxonomy" id="46180"/>
    <lineage>
        <taxon>Bacteria</taxon>
        <taxon>Bacillati</taxon>
        <taxon>Actinomycetota</taxon>
        <taxon>Actinomycetes</taxon>
        <taxon>Streptosporangiales</taxon>
        <taxon>Streptosporangiaceae</taxon>
        <taxon>Nonomuraea</taxon>
    </lineage>
</organism>
<proteinExistence type="predicted"/>
<evidence type="ECO:0000256" key="1">
    <source>
        <dbReference type="SAM" id="SignalP"/>
    </source>
</evidence>
<keyword evidence="3" id="KW-1185">Reference proteome</keyword>
<protein>
    <recommendedName>
        <fullName evidence="4">Chaplin</fullName>
    </recommendedName>
</protein>
<reference evidence="2 3" key="1">
    <citation type="submission" date="2020-08" db="EMBL/GenBank/DDBJ databases">
        <title>Sequencing the genomes of 1000 actinobacteria strains.</title>
        <authorList>
            <person name="Klenk H.-P."/>
        </authorList>
    </citation>
    <scope>NUCLEOTIDE SEQUENCE [LARGE SCALE GENOMIC DNA]</scope>
    <source>
        <strain evidence="2 3">DSM 43768</strain>
    </source>
</reference>
<name>A0A7X0U6S2_9ACTN</name>